<name>A0AA35RMN1_GEOBA</name>
<evidence type="ECO:0000256" key="1">
    <source>
        <dbReference type="ARBA" id="ARBA00008383"/>
    </source>
</evidence>
<dbReference type="Gene3D" id="3.40.50.10540">
    <property type="entry name" value="Crotonobetainyl-coa:carnitine coa-transferase, domain 1"/>
    <property type="match status" value="1"/>
</dbReference>
<dbReference type="PANTHER" id="PTHR48207">
    <property type="entry name" value="SUCCINATE--HYDROXYMETHYLGLUTARATE COA-TRANSFERASE"/>
    <property type="match status" value="1"/>
</dbReference>
<evidence type="ECO:0000256" key="2">
    <source>
        <dbReference type="ARBA" id="ARBA00022679"/>
    </source>
</evidence>
<dbReference type="Proteomes" id="UP001174909">
    <property type="component" value="Unassembled WGS sequence"/>
</dbReference>
<comment type="caution">
    <text evidence="3">The sequence shown here is derived from an EMBL/GenBank/DDBJ whole genome shotgun (WGS) entry which is preliminary data.</text>
</comment>
<keyword evidence="2" id="KW-0808">Transferase</keyword>
<accession>A0AA35RMN1</accession>
<evidence type="ECO:0000313" key="4">
    <source>
        <dbReference type="Proteomes" id="UP001174909"/>
    </source>
</evidence>
<reference evidence="3" key="1">
    <citation type="submission" date="2023-03" db="EMBL/GenBank/DDBJ databases">
        <authorList>
            <person name="Steffen K."/>
            <person name="Cardenas P."/>
        </authorList>
    </citation>
    <scope>NUCLEOTIDE SEQUENCE</scope>
</reference>
<sequence>MTTKYLGEYGATVVRVESAKRPGTLRSAAPFRDGIVGINRSGYFASYNANKMGITVDMRHARARELMLRLVCWANIVTENFTPGTMEGWGLGFKELSEINPALVMFSASMMGRGGPMERQPGFGPVLSSLVGLTNVTGWPDRTPVNPYGAYTDFIVPKFAVAAIFSCSRPQPTHR</sequence>
<dbReference type="SUPFAM" id="SSF89796">
    <property type="entry name" value="CoA-transferase family III (CaiB/BaiF)"/>
    <property type="match status" value="1"/>
</dbReference>
<evidence type="ECO:0000313" key="3">
    <source>
        <dbReference type="EMBL" id="CAI8013939.1"/>
    </source>
</evidence>
<dbReference type="GO" id="GO:0008410">
    <property type="term" value="F:CoA-transferase activity"/>
    <property type="evidence" value="ECO:0007669"/>
    <property type="project" value="TreeGrafter"/>
</dbReference>
<comment type="similarity">
    <text evidence="1">Belongs to the CoA-transferase III family.</text>
</comment>
<organism evidence="3 4">
    <name type="scientific">Geodia barretti</name>
    <name type="common">Barrett's horny sponge</name>
    <dbReference type="NCBI Taxonomy" id="519541"/>
    <lineage>
        <taxon>Eukaryota</taxon>
        <taxon>Metazoa</taxon>
        <taxon>Porifera</taxon>
        <taxon>Demospongiae</taxon>
        <taxon>Heteroscleromorpha</taxon>
        <taxon>Tetractinellida</taxon>
        <taxon>Astrophorina</taxon>
        <taxon>Geodiidae</taxon>
        <taxon>Geodia</taxon>
    </lineage>
</organism>
<dbReference type="EMBL" id="CASHTH010001313">
    <property type="protein sequence ID" value="CAI8013939.1"/>
    <property type="molecule type" value="Genomic_DNA"/>
</dbReference>
<dbReference type="InterPro" id="IPR050483">
    <property type="entry name" value="CoA-transferase_III_domain"/>
</dbReference>
<dbReference type="InterPro" id="IPR003673">
    <property type="entry name" value="CoA-Trfase_fam_III"/>
</dbReference>
<keyword evidence="4" id="KW-1185">Reference proteome</keyword>
<dbReference type="Pfam" id="PF02515">
    <property type="entry name" value="CoA_transf_3"/>
    <property type="match status" value="1"/>
</dbReference>
<dbReference type="PANTHER" id="PTHR48207:SF3">
    <property type="entry name" value="SUCCINATE--HYDROXYMETHYLGLUTARATE COA-TRANSFERASE"/>
    <property type="match status" value="1"/>
</dbReference>
<gene>
    <name evidence="3" type="ORF">GBAR_LOCUS8775</name>
</gene>
<proteinExistence type="inferred from homology"/>
<dbReference type="InterPro" id="IPR023606">
    <property type="entry name" value="CoA-Trfase_III_dom_1_sf"/>
</dbReference>
<protein>
    <submittedName>
        <fullName evidence="3">Succinyl-CoA:(R)-benzylsuccinate CoA-transferase subunit BbsF</fullName>
    </submittedName>
</protein>
<dbReference type="AlphaFoldDB" id="A0AA35RMN1"/>